<feature type="compositionally biased region" description="Basic and acidic residues" evidence="1">
    <location>
        <begin position="162"/>
        <end position="181"/>
    </location>
</feature>
<feature type="compositionally biased region" description="Basic residues" evidence="1">
    <location>
        <begin position="1"/>
        <end position="29"/>
    </location>
</feature>
<feature type="compositionally biased region" description="Basic residues" evidence="1">
    <location>
        <begin position="91"/>
        <end position="100"/>
    </location>
</feature>
<name>A0A6J4P6B6_9ACTN</name>
<gene>
    <name evidence="2" type="ORF">AVDCRST_MAG60-2452</name>
</gene>
<dbReference type="EC" id="6.1.1.10" evidence="2"/>
<feature type="compositionally biased region" description="Gly residues" evidence="1">
    <location>
        <begin position="59"/>
        <end position="69"/>
    </location>
</feature>
<dbReference type="GO" id="GO:0004825">
    <property type="term" value="F:methionine-tRNA ligase activity"/>
    <property type="evidence" value="ECO:0007669"/>
    <property type="project" value="UniProtKB-EC"/>
</dbReference>
<feature type="region of interest" description="Disordered" evidence="1">
    <location>
        <begin position="1"/>
        <end position="247"/>
    </location>
</feature>
<keyword evidence="2" id="KW-0030">Aminoacyl-tRNA synthetase</keyword>
<feature type="non-terminal residue" evidence="2">
    <location>
        <position position="372"/>
    </location>
</feature>
<feature type="compositionally biased region" description="Basic and acidic residues" evidence="1">
    <location>
        <begin position="46"/>
        <end position="58"/>
    </location>
</feature>
<organism evidence="2">
    <name type="scientific">uncultured Nocardioides sp</name>
    <dbReference type="NCBI Taxonomy" id="198441"/>
    <lineage>
        <taxon>Bacteria</taxon>
        <taxon>Bacillati</taxon>
        <taxon>Actinomycetota</taxon>
        <taxon>Actinomycetes</taxon>
        <taxon>Propionibacteriales</taxon>
        <taxon>Nocardioidaceae</taxon>
        <taxon>Nocardioides</taxon>
        <taxon>environmental samples</taxon>
    </lineage>
</organism>
<feature type="non-terminal residue" evidence="2">
    <location>
        <position position="1"/>
    </location>
</feature>
<sequence>DPCPVRRRLAVRQRPAPHRPRRRFRRALRRLQPLHADGRPRRAHGERHGRARHADPGHRGPGGCLGQGPGRQEQRCHRHGPRGPRPVLRPLHPHHHRQPLRGRAGDVPHGAGQRLHGRADDPGRHQPVHRTHPARPLHRGHLSHLRVRRRAGRPVRQLRQPARRDRPHRAPVEDQRRDAAVRRHPALPARPAGAGGGPGGVAGRARGDRVLATQRHQVQPEHPQGDPAEGDDARHRLGHPGAGVGGPADQAALRVVRRCHRLPLGDHRVGSALGRPRGLAGVVERPGGAVLLLHGQGQHRLPRRDLAGRAAGAQRRGLPRRRAGPVRAPQPADRGRLLGVPHDGRPAVLHVARPRALRRRLPRPLRPRPAAL</sequence>
<protein>
    <submittedName>
        <fullName evidence="2">Methionyl-tRNA synthetase</fullName>
        <ecNumber evidence="2">6.1.1.10</ecNumber>
    </submittedName>
</protein>
<keyword evidence="2" id="KW-0436">Ligase</keyword>
<feature type="compositionally biased region" description="Basic residues" evidence="1">
    <location>
        <begin position="126"/>
        <end position="153"/>
    </location>
</feature>
<dbReference type="EMBL" id="CADCUN010000269">
    <property type="protein sequence ID" value="CAA9407493.1"/>
    <property type="molecule type" value="Genomic_DNA"/>
</dbReference>
<feature type="region of interest" description="Disordered" evidence="1">
    <location>
        <begin position="303"/>
        <end position="342"/>
    </location>
</feature>
<accession>A0A6J4P6B6</accession>
<evidence type="ECO:0000256" key="1">
    <source>
        <dbReference type="SAM" id="MobiDB-lite"/>
    </source>
</evidence>
<proteinExistence type="predicted"/>
<evidence type="ECO:0000313" key="2">
    <source>
        <dbReference type="EMBL" id="CAA9407493.1"/>
    </source>
</evidence>
<reference evidence="2" key="1">
    <citation type="submission" date="2020-02" db="EMBL/GenBank/DDBJ databases">
        <authorList>
            <person name="Meier V. D."/>
        </authorList>
    </citation>
    <scope>NUCLEOTIDE SEQUENCE</scope>
    <source>
        <strain evidence="2">AVDCRST_MAG60</strain>
    </source>
</reference>
<dbReference type="AlphaFoldDB" id="A0A6J4P6B6"/>
<feature type="compositionally biased region" description="Gly residues" evidence="1">
    <location>
        <begin position="193"/>
        <end position="202"/>
    </location>
</feature>